<dbReference type="Pfam" id="PF13557">
    <property type="entry name" value="Phenol_MetA_deg"/>
    <property type="match status" value="1"/>
</dbReference>
<dbReference type="RefSeq" id="WP_107563296.1">
    <property type="nucleotide sequence ID" value="NZ_NVQC01000026.1"/>
</dbReference>
<comment type="caution">
    <text evidence="1">The sequence shown here is derived from an EMBL/GenBank/DDBJ whole genome shotgun (WGS) entry which is preliminary data.</text>
</comment>
<evidence type="ECO:0000313" key="2">
    <source>
        <dbReference type="Proteomes" id="UP000241436"/>
    </source>
</evidence>
<reference evidence="1 2" key="1">
    <citation type="submission" date="2017-09" db="EMBL/GenBank/DDBJ databases">
        <title>Bloom of a denitrifying methanotroph, Candidatus Methylomirabilis limnetica, in a deep stratified lake.</title>
        <authorList>
            <person name="Graf J.S."/>
            <person name="Marchant H.K."/>
            <person name="Tienken D."/>
            <person name="Hach P.F."/>
            <person name="Brand A."/>
            <person name="Schubert C.J."/>
            <person name="Kuypers M.M."/>
            <person name="Milucka J."/>
        </authorList>
    </citation>
    <scope>NUCLEOTIDE SEQUENCE [LARGE SCALE GENOMIC DNA]</scope>
    <source>
        <strain evidence="1 2">Zug</strain>
    </source>
</reference>
<dbReference type="InterPro" id="IPR025737">
    <property type="entry name" value="FApF"/>
</dbReference>
<gene>
    <name evidence="1" type="ORF">CLG94_10340</name>
</gene>
<keyword evidence="2" id="KW-1185">Reference proteome</keyword>
<sequence length="416" mass="45316">MTSCLRATAALLLILWVGWFVRSAEAKDLKNTIRNLYGIQGIHVEPSPFFPVETSFQASSLQGLDQLNNQVTSAIGVPSFNSSVTGFTFDIERGIPVRTTESLGPMLTERATTLGVSKLNVAGSYTRVSFTRLDGKDLNNLQLTFRRNDAGEGCDPSIPQSLARCDTIRAKLKVDLSEDIFAFIATYGLTSVWDVGLVVPLTHIRLFARTSADIFHVDTLGITKPGTTQIGNIPIHQFGPNSTPPDASGGGDETGLGDIILRTKYNFLRNSGGLTPDLAFLFEVKLPTGDEKRLLGTGGTNLAGLLIASKTYGRWLTPHVNVGYEINTKDLEQNTIRYALGFDARLLSELSFDADVIGRHKPEGNGTGNHIMDLSLGVKWNPLNSLIFRTNVQIPLNKNSGLRADFIPTVGVEYLF</sequence>
<protein>
    <recommendedName>
        <fullName evidence="3">Transporter</fullName>
    </recommendedName>
</protein>
<organism evidence="1 2">
    <name type="scientific">Candidatus Methylomirabilis limnetica</name>
    <dbReference type="NCBI Taxonomy" id="2033718"/>
    <lineage>
        <taxon>Bacteria</taxon>
        <taxon>Candidatus Methylomirabilota</taxon>
        <taxon>Candidatus Methylomirabilia</taxon>
        <taxon>Candidatus Methylomirabilales</taxon>
        <taxon>Candidatus Methylomirabilaceae</taxon>
        <taxon>Candidatus Methylomirabilis</taxon>
    </lineage>
</organism>
<dbReference type="AlphaFoldDB" id="A0A2T4TW07"/>
<name>A0A2T4TW07_9BACT</name>
<accession>A0A2T4TW07</accession>
<evidence type="ECO:0008006" key="3">
    <source>
        <dbReference type="Google" id="ProtNLM"/>
    </source>
</evidence>
<dbReference type="Proteomes" id="UP000241436">
    <property type="component" value="Unassembled WGS sequence"/>
</dbReference>
<evidence type="ECO:0000313" key="1">
    <source>
        <dbReference type="EMBL" id="PTL35297.1"/>
    </source>
</evidence>
<reference evidence="2" key="2">
    <citation type="journal article" date="2018" name="Environ. Microbiol.">
        <title>Bloom of a denitrifying methanotroph, 'Candidatus Methylomirabilis limnetica', in a deep stratified lake.</title>
        <authorList>
            <person name="Graf J.S."/>
            <person name="Mayr M.J."/>
            <person name="Marchant H.K."/>
            <person name="Tienken D."/>
            <person name="Hach P.F."/>
            <person name="Brand A."/>
            <person name="Schubert C.J."/>
            <person name="Kuypers M.M."/>
            <person name="Milucka J."/>
        </authorList>
    </citation>
    <scope>NUCLEOTIDE SEQUENCE [LARGE SCALE GENOMIC DNA]</scope>
    <source>
        <strain evidence="2">Zug</strain>
    </source>
</reference>
<dbReference type="EMBL" id="NVQC01000026">
    <property type="protein sequence ID" value="PTL35297.1"/>
    <property type="molecule type" value="Genomic_DNA"/>
</dbReference>
<proteinExistence type="predicted"/>
<dbReference type="OrthoDB" id="7469591at2"/>